<dbReference type="RefSeq" id="WP_380543848.1">
    <property type="nucleotide sequence ID" value="NZ_JBHFAB010000034.1"/>
</dbReference>
<name>A0ABV6W5B7_9ACTN</name>
<evidence type="ECO:0008006" key="3">
    <source>
        <dbReference type="Google" id="ProtNLM"/>
    </source>
</evidence>
<dbReference type="EMBL" id="JBHFAB010000034">
    <property type="protein sequence ID" value="MFC1421165.1"/>
    <property type="molecule type" value="Genomic_DNA"/>
</dbReference>
<sequence>MWGKNRFRNADGAKLLSGDGTSFEMNVSIPTDPDGYFGRQCPDCSRMFRIDGEDYDALPDSLRLWCVYCGHHEDHSEFLTAQQLARTERAVGDIAVQMVERALGNAFRSLARSRPGGAISVRVTSKVTPFIPQPLPGIDEERLVRIRQCAAVGCAVRYAVFGEHRFCPVCGLLAPISIALDALDAQSVLLDALGQLPSTQAAVLREQGVFDRARVDVLKNVVGVVETLSGAVFRGAAPNPEAFLKGKGNIFQRLEDTADLFAAAGLGDVRTVVGSATWHRLLQAWAARHVHTHLDGMVDAKYLAQVPSSTMQVGQRLPVPEQLSRQAIVDARLLCTELAALVP</sequence>
<protein>
    <recommendedName>
        <fullName evidence="3">Restriction endonuclease</fullName>
    </recommendedName>
</protein>
<proteinExistence type="predicted"/>
<keyword evidence="2" id="KW-1185">Reference proteome</keyword>
<comment type="caution">
    <text evidence="1">The sequence shown here is derived from an EMBL/GenBank/DDBJ whole genome shotgun (WGS) entry which is preliminary data.</text>
</comment>
<reference evidence="1 2" key="1">
    <citation type="submission" date="2024-09" db="EMBL/GenBank/DDBJ databases">
        <authorList>
            <person name="Lee S.D."/>
        </authorList>
    </citation>
    <scope>NUCLEOTIDE SEQUENCE [LARGE SCALE GENOMIC DNA]</scope>
    <source>
        <strain evidence="1 2">N8-3</strain>
    </source>
</reference>
<evidence type="ECO:0000313" key="1">
    <source>
        <dbReference type="EMBL" id="MFC1421165.1"/>
    </source>
</evidence>
<accession>A0ABV6W5B7</accession>
<gene>
    <name evidence="1" type="ORF">ACEZDE_31660</name>
</gene>
<organism evidence="1 2">
    <name type="scientific">Streptacidiphilus cavernicola</name>
    <dbReference type="NCBI Taxonomy" id="3342716"/>
    <lineage>
        <taxon>Bacteria</taxon>
        <taxon>Bacillati</taxon>
        <taxon>Actinomycetota</taxon>
        <taxon>Actinomycetes</taxon>
        <taxon>Kitasatosporales</taxon>
        <taxon>Streptomycetaceae</taxon>
        <taxon>Streptacidiphilus</taxon>
    </lineage>
</organism>
<dbReference type="Proteomes" id="UP001592531">
    <property type="component" value="Unassembled WGS sequence"/>
</dbReference>
<evidence type="ECO:0000313" key="2">
    <source>
        <dbReference type="Proteomes" id="UP001592531"/>
    </source>
</evidence>